<keyword evidence="4" id="KW-1185">Reference proteome</keyword>
<dbReference type="GO" id="GO:0016740">
    <property type="term" value="F:transferase activity"/>
    <property type="evidence" value="ECO:0007669"/>
    <property type="project" value="UniProtKB-KW"/>
</dbReference>
<dbReference type="InterPro" id="IPR029045">
    <property type="entry name" value="ClpP/crotonase-like_dom_sf"/>
</dbReference>
<organism evidence="3 4">
    <name type="scientific">Eshraghiella crossota DSM 2876</name>
    <dbReference type="NCBI Taxonomy" id="511680"/>
    <lineage>
        <taxon>Bacteria</taxon>
        <taxon>Bacillati</taxon>
        <taxon>Bacillota</taxon>
        <taxon>Clostridia</taxon>
        <taxon>Lachnospirales</taxon>
        <taxon>Lachnospiraceae</taxon>
        <taxon>Eshraghiella</taxon>
    </lineage>
</organism>
<dbReference type="PROSITE" id="PS50989">
    <property type="entry name" value="COA_CT_CTER"/>
    <property type="match status" value="1"/>
</dbReference>
<dbReference type="RefSeq" id="WP_005600683.1">
    <property type="nucleotide sequence ID" value="NZ_GG663519.1"/>
</dbReference>
<dbReference type="PANTHER" id="PTHR43842">
    <property type="entry name" value="PROPIONYL-COA CARBOXYLASE BETA CHAIN"/>
    <property type="match status" value="1"/>
</dbReference>
<reference evidence="3 4" key="1">
    <citation type="submission" date="2010-02" db="EMBL/GenBank/DDBJ databases">
        <authorList>
            <person name="Weinstock G."/>
            <person name="Sodergren E."/>
            <person name="Clifton S."/>
            <person name="Fulton L."/>
            <person name="Fulton B."/>
            <person name="Courtney L."/>
            <person name="Fronick C."/>
            <person name="Harrison M."/>
            <person name="Strong C."/>
            <person name="Farmer C."/>
            <person name="Delahaunty K."/>
            <person name="Markovic C."/>
            <person name="Hall O."/>
            <person name="Minx P."/>
            <person name="Tomlinson C."/>
            <person name="Mitreva M."/>
            <person name="Nelson J."/>
            <person name="Hou S."/>
            <person name="Wollam A."/>
            <person name="Pepin K.H."/>
            <person name="Johnson M."/>
            <person name="Bhonagiri V."/>
            <person name="Zhang X."/>
            <person name="Suruliraj S."/>
            <person name="Warren W."/>
            <person name="Chinwalla A."/>
            <person name="Mardis E.R."/>
            <person name="Wilson R.K."/>
        </authorList>
    </citation>
    <scope>NUCLEOTIDE SEQUENCE [LARGE SCALE GENOMIC DNA]</scope>
    <source>
        <strain evidence="3 4">DSM 2876</strain>
    </source>
</reference>
<dbReference type="HOGENOM" id="CLU_018822_6_2_9"/>
<evidence type="ECO:0000259" key="1">
    <source>
        <dbReference type="PROSITE" id="PS50980"/>
    </source>
</evidence>
<protein>
    <submittedName>
        <fullName evidence="3">Carboxyl transferase domain protein</fullName>
    </submittedName>
</protein>
<dbReference type="PANTHER" id="PTHR43842:SF2">
    <property type="entry name" value="PROPIONYL-COA CARBOXYLASE BETA CHAIN, MITOCHONDRIAL"/>
    <property type="match status" value="1"/>
</dbReference>
<dbReference type="GO" id="GO:0004658">
    <property type="term" value="F:propionyl-CoA carboxylase activity"/>
    <property type="evidence" value="ECO:0007669"/>
    <property type="project" value="TreeGrafter"/>
</dbReference>
<keyword evidence="3" id="KW-0808">Transferase</keyword>
<dbReference type="InterPro" id="IPR051047">
    <property type="entry name" value="AccD/PCCB"/>
</dbReference>
<dbReference type="AlphaFoldDB" id="D4RWR4"/>
<dbReference type="SUPFAM" id="SSF52096">
    <property type="entry name" value="ClpP/crotonase"/>
    <property type="match status" value="2"/>
</dbReference>
<gene>
    <name evidence="3" type="ORF">BUTYVIB_00101</name>
</gene>
<dbReference type="Pfam" id="PF01039">
    <property type="entry name" value="Carboxyl_trans"/>
    <property type="match status" value="1"/>
</dbReference>
<feature type="domain" description="CoA carboxyltransferase C-terminal" evidence="2">
    <location>
        <begin position="228"/>
        <end position="457"/>
    </location>
</feature>
<dbReference type="PROSITE" id="PS50980">
    <property type="entry name" value="COA_CT_NTER"/>
    <property type="match status" value="1"/>
</dbReference>
<dbReference type="EMBL" id="ABWN01000017">
    <property type="protein sequence ID" value="EFF69588.1"/>
    <property type="molecule type" value="Genomic_DNA"/>
</dbReference>
<evidence type="ECO:0000259" key="2">
    <source>
        <dbReference type="PROSITE" id="PS50989"/>
    </source>
</evidence>
<dbReference type="GeneID" id="98918469"/>
<comment type="caution">
    <text evidence="3">The sequence shown here is derived from an EMBL/GenBank/DDBJ whole genome shotgun (WGS) entry which is preliminary data.</text>
</comment>
<proteinExistence type="predicted"/>
<accession>D4RWR4</accession>
<dbReference type="Proteomes" id="UP000006238">
    <property type="component" value="Unassembled WGS sequence"/>
</dbReference>
<feature type="domain" description="CoA carboxyltransferase N-terminal" evidence="1">
    <location>
        <begin position="1"/>
        <end position="144"/>
    </location>
</feature>
<dbReference type="eggNOG" id="COG4799">
    <property type="taxonomic scope" value="Bacteria"/>
</dbReference>
<dbReference type="Gene3D" id="3.90.226.10">
    <property type="entry name" value="2-enoyl-CoA Hydratase, Chain A, domain 1"/>
    <property type="match status" value="2"/>
</dbReference>
<name>D4RWR4_9FIRM</name>
<evidence type="ECO:0000313" key="4">
    <source>
        <dbReference type="Proteomes" id="UP000006238"/>
    </source>
</evidence>
<evidence type="ECO:0000313" key="3">
    <source>
        <dbReference type="EMBL" id="EFF69588.1"/>
    </source>
</evidence>
<sequence length="473" mass="50832">MSTTAKTSACKRIEDLLDDNSFVEIGNLVTARNTDFNMTAMDTPADGVITGYGTVNGSLVYVYSQDATVMNGSMGEMHAKKIVNIYNMALKMGAPVVGFVDCAGLRLQEATDALNAFGMIYAKQVEASGVIPQITAIMGTCGGGMAVMSSLSDFTFMESKNGKLFVNSPNTLDGNKSEDTAGADFQSNETALVDFTGDEASIITEIRNLVSVLPSNNEDESLCECTDDLNRLCTDVNNGAADPAYVFETVSDDGLFIEVKKNYAKEMVTGFIKLNGATIGVVANRTELFDNGESVEKFDEVLTAEGCEKAAEMINFCDAFEIPVLSLTNVKGFLTTKESEKKMAKAAAKLTYAFANADVPKVNLITGEAYGSAYTVMNSKAIGADVTYAWPDTTIGMMDASLAAKIIYEKQPELIAEKTAEYGRLQASAESAAKRGYVDSIIDPADTRKYLISAFEMLYSKRDGYVTKKHGSI</sequence>
<dbReference type="InterPro" id="IPR011763">
    <property type="entry name" value="COA_CT_C"/>
</dbReference>
<dbReference type="InterPro" id="IPR034733">
    <property type="entry name" value="AcCoA_carboxyl_beta"/>
</dbReference>
<dbReference type="InterPro" id="IPR011762">
    <property type="entry name" value="COA_CT_N"/>
</dbReference>
<dbReference type="STRING" id="45851.BHV86_06290"/>